<accession>A0A3G5ALH8</accession>
<reference evidence="2" key="1">
    <citation type="submission" date="2018-10" db="EMBL/GenBank/DDBJ databases">
        <title>Hidden diversity of soil giant viruses.</title>
        <authorList>
            <person name="Schulz F."/>
            <person name="Alteio L."/>
            <person name="Goudeau D."/>
            <person name="Ryan E.M."/>
            <person name="Malmstrom R.R."/>
            <person name="Blanchard J."/>
            <person name="Woyke T."/>
        </authorList>
    </citation>
    <scope>NUCLEOTIDE SEQUENCE</scope>
    <source>
        <strain evidence="2">SYV1</strain>
    </source>
</reference>
<keyword evidence="1" id="KW-0812">Transmembrane</keyword>
<name>A0A3G5ALH8_9VIRU</name>
<protein>
    <submittedName>
        <fullName evidence="2">Uncharacterized protein</fullName>
    </submittedName>
</protein>
<evidence type="ECO:0000256" key="1">
    <source>
        <dbReference type="SAM" id="Phobius"/>
    </source>
</evidence>
<feature type="transmembrane region" description="Helical" evidence="1">
    <location>
        <begin position="12"/>
        <end position="32"/>
    </location>
</feature>
<dbReference type="EMBL" id="MK072538">
    <property type="protein sequence ID" value="AYV87183.1"/>
    <property type="molecule type" value="Genomic_DNA"/>
</dbReference>
<gene>
    <name evidence="2" type="ORF">Sylvanvirus32_7</name>
</gene>
<organism evidence="2">
    <name type="scientific">Sylvanvirus sp</name>
    <dbReference type="NCBI Taxonomy" id="2487774"/>
    <lineage>
        <taxon>Viruses</taxon>
    </lineage>
</organism>
<evidence type="ECO:0000313" key="2">
    <source>
        <dbReference type="EMBL" id="AYV87183.1"/>
    </source>
</evidence>
<sequence>MHIKEETYYKNVKIHVSNFSTHAMILILVHYLSYRKLHILFLFKQINNNCESMTLFLENIEQPTLTSFRVGLESRWRKWRLKRELKLKLYPVDIHSEDLHIHEQKPHVYDFVPYRRSWYSICSFMNVKQLVAFALCNSSCLRFIKRYSCFSNQNLSFTSTLTRSHIHLGQDIGSSVLGKNLYFQLFHVSFKFEKDMYESNLLRPTDFIWSTAHLAQSFHCLRSLSMNFSMDIAFFVSKLPRQGQELEHLSIDYVPPLPRGAFTSLYYDELILIFCRTPNLLSFQVCVNPLQNTHPVKQFDMWNLHRLCPKLTSLSFISLLCDNFSPVHHINPIISCRNVLQASSVPVPFIHLKLKYISLCFDTGTCIDGHNAMTGHLCSIKSLYVVGGDVYCRRRSYDYENMILFQESAIKFFSRFQELEELQIGPKFESIEFLKGLTPCHKLRLLDLRSFPFNACAVPKQDYDASSFHSHIVDFLNLMPQLQSFYTNKYWKKYFFLTCFNNLYFTPHVPQQQIVSSRHIYERESYFLLYAK</sequence>
<proteinExistence type="predicted"/>
<keyword evidence="1" id="KW-1133">Transmembrane helix</keyword>
<keyword evidence="1" id="KW-0472">Membrane</keyword>